<organism evidence="1">
    <name type="scientific">marine sediment metagenome</name>
    <dbReference type="NCBI Taxonomy" id="412755"/>
    <lineage>
        <taxon>unclassified sequences</taxon>
        <taxon>metagenomes</taxon>
        <taxon>ecological metagenomes</taxon>
    </lineage>
</organism>
<dbReference type="AlphaFoldDB" id="X1RBB6"/>
<protein>
    <recommendedName>
        <fullName evidence="2">Peptidase M20 dimerisation domain-containing protein</fullName>
    </recommendedName>
</protein>
<proteinExistence type="predicted"/>
<dbReference type="Gene3D" id="3.40.630.10">
    <property type="entry name" value="Zn peptidases"/>
    <property type="match status" value="1"/>
</dbReference>
<name>X1RBB6_9ZZZZ</name>
<reference evidence="1" key="1">
    <citation type="journal article" date="2014" name="Front. Microbiol.">
        <title>High frequency of phylogenetically diverse reductive dehalogenase-homologous genes in deep subseafloor sedimentary metagenomes.</title>
        <authorList>
            <person name="Kawai M."/>
            <person name="Futagami T."/>
            <person name="Toyoda A."/>
            <person name="Takaki Y."/>
            <person name="Nishi S."/>
            <person name="Hori S."/>
            <person name="Arai W."/>
            <person name="Tsubouchi T."/>
            <person name="Morono Y."/>
            <person name="Uchiyama I."/>
            <person name="Ito T."/>
            <person name="Fujiyama A."/>
            <person name="Inagaki F."/>
            <person name="Takami H."/>
        </authorList>
    </citation>
    <scope>NUCLEOTIDE SEQUENCE</scope>
    <source>
        <strain evidence="1">Expedition CK06-06</strain>
    </source>
</reference>
<sequence>MFTSLEHKWTKILEESIEEGFQEKSLKVPLAGGSLPLYSLYKIIEKPMYIIPYAQPDEANHAPNENLMVEWFEKGVKTSIILLRRLAKEEIEK</sequence>
<comment type="caution">
    <text evidence="1">The sequence shown here is derived from an EMBL/GenBank/DDBJ whole genome shotgun (WGS) entry which is preliminary data.</text>
</comment>
<evidence type="ECO:0008006" key="2">
    <source>
        <dbReference type="Google" id="ProtNLM"/>
    </source>
</evidence>
<accession>X1RBB6</accession>
<gene>
    <name evidence="1" type="ORF">S06H3_58190</name>
</gene>
<evidence type="ECO:0000313" key="1">
    <source>
        <dbReference type="EMBL" id="GAI52879.1"/>
    </source>
</evidence>
<dbReference type="SUPFAM" id="SSF53187">
    <property type="entry name" value="Zn-dependent exopeptidases"/>
    <property type="match status" value="1"/>
</dbReference>
<dbReference type="EMBL" id="BARV01037642">
    <property type="protein sequence ID" value="GAI52879.1"/>
    <property type="molecule type" value="Genomic_DNA"/>
</dbReference>